<feature type="chain" id="PRO_5040940525" description="Outer membrane repeat protein" evidence="2">
    <location>
        <begin position="30"/>
        <end position="324"/>
    </location>
</feature>
<reference evidence="3" key="1">
    <citation type="submission" date="2022-08" db="EMBL/GenBank/DDBJ databases">
        <authorList>
            <person name="Tistechok S."/>
            <person name="Samborskyy M."/>
            <person name="Roman I."/>
        </authorList>
    </citation>
    <scope>NUCLEOTIDE SEQUENCE</scope>
    <source>
        <strain evidence="3">DSM 103496</strain>
    </source>
</reference>
<keyword evidence="4" id="KW-1185">Reference proteome</keyword>
<dbReference type="AlphaFoldDB" id="A0A9X2VFV7"/>
<proteinExistence type="predicted"/>
<dbReference type="EMBL" id="JANYMP010000001">
    <property type="protein sequence ID" value="MCS7475835.1"/>
    <property type="molecule type" value="Genomic_DNA"/>
</dbReference>
<evidence type="ECO:0008006" key="5">
    <source>
        <dbReference type="Google" id="ProtNLM"/>
    </source>
</evidence>
<gene>
    <name evidence="3" type="ORF">NZH93_03140</name>
</gene>
<feature type="signal peptide" evidence="2">
    <location>
        <begin position="1"/>
        <end position="29"/>
    </location>
</feature>
<accession>A0A9X2VFV7</accession>
<dbReference type="RefSeq" id="WP_259621338.1">
    <property type="nucleotide sequence ID" value="NZ_JANYMP010000001.1"/>
</dbReference>
<dbReference type="Proteomes" id="UP001141259">
    <property type="component" value="Unassembled WGS sequence"/>
</dbReference>
<protein>
    <recommendedName>
        <fullName evidence="5">Outer membrane repeat protein</fullName>
    </recommendedName>
</protein>
<name>A0A9X2VFV7_9PSEU</name>
<feature type="compositionally biased region" description="Basic and acidic residues" evidence="1">
    <location>
        <begin position="292"/>
        <end position="307"/>
    </location>
</feature>
<evidence type="ECO:0000256" key="1">
    <source>
        <dbReference type="SAM" id="MobiDB-lite"/>
    </source>
</evidence>
<organism evidence="3 4">
    <name type="scientific">Umezawaea endophytica</name>
    <dbReference type="NCBI Taxonomy" id="1654476"/>
    <lineage>
        <taxon>Bacteria</taxon>
        <taxon>Bacillati</taxon>
        <taxon>Actinomycetota</taxon>
        <taxon>Actinomycetes</taxon>
        <taxon>Pseudonocardiales</taxon>
        <taxon>Pseudonocardiaceae</taxon>
        <taxon>Umezawaea</taxon>
    </lineage>
</organism>
<evidence type="ECO:0000313" key="3">
    <source>
        <dbReference type="EMBL" id="MCS7475835.1"/>
    </source>
</evidence>
<comment type="caution">
    <text evidence="3">The sequence shown here is derived from an EMBL/GenBank/DDBJ whole genome shotgun (WGS) entry which is preliminary data.</text>
</comment>
<sequence length="324" mass="31753">MAARTASALAIVSAVVTASVIGTAQNANADLVTYCVGSGGAVTVPNDLYVPPGESCSLRGTTITGDVRVAAGGNLVVSGGTVNGAVAVAADGYLDSTDTRIDGAITLAAGGFGVYLKNTDIGGVVLQPKGSTTIEGFLYAERGSKVDGGVTAGVGEVSLTDSEVTGNISTNGAYLTDVHGTFVDGTLSVLNNATGSVVCGSAVQGKATFAGNLGGVQLGPNGGLDTCASGGYFARDVGISNTTGGRTTLDDNVINGSLALTANNPVAEVAANNRVRGGVVGERTDPSAADAKSAEHSRGTAKERAADRLAQVGGSVAAKGKARL</sequence>
<evidence type="ECO:0000313" key="4">
    <source>
        <dbReference type="Proteomes" id="UP001141259"/>
    </source>
</evidence>
<evidence type="ECO:0000256" key="2">
    <source>
        <dbReference type="SAM" id="SignalP"/>
    </source>
</evidence>
<feature type="region of interest" description="Disordered" evidence="1">
    <location>
        <begin position="282"/>
        <end position="324"/>
    </location>
</feature>
<keyword evidence="2" id="KW-0732">Signal</keyword>